<dbReference type="SUPFAM" id="SSF50978">
    <property type="entry name" value="WD40 repeat-like"/>
    <property type="match status" value="1"/>
</dbReference>
<dbReference type="GO" id="GO:0006887">
    <property type="term" value="P:exocytosis"/>
    <property type="evidence" value="ECO:0007669"/>
    <property type="project" value="TreeGrafter"/>
</dbReference>
<feature type="compositionally biased region" description="Pro residues" evidence="4">
    <location>
        <begin position="1186"/>
        <end position="1197"/>
    </location>
</feature>
<organism evidence="6 7">
    <name type="scientific">Tribonema minus</name>
    <dbReference type="NCBI Taxonomy" id="303371"/>
    <lineage>
        <taxon>Eukaryota</taxon>
        <taxon>Sar</taxon>
        <taxon>Stramenopiles</taxon>
        <taxon>Ochrophyta</taxon>
        <taxon>PX clade</taxon>
        <taxon>Xanthophyceae</taxon>
        <taxon>Tribonematales</taxon>
        <taxon>Tribonemataceae</taxon>
        <taxon>Tribonema</taxon>
    </lineage>
</organism>
<feature type="region of interest" description="Disordered" evidence="4">
    <location>
        <begin position="550"/>
        <end position="572"/>
    </location>
</feature>
<feature type="compositionally biased region" description="Gly residues" evidence="4">
    <location>
        <begin position="951"/>
        <end position="966"/>
    </location>
</feature>
<dbReference type="InterPro" id="IPR036322">
    <property type="entry name" value="WD40_repeat_dom_sf"/>
</dbReference>
<evidence type="ECO:0000256" key="4">
    <source>
        <dbReference type="SAM" id="MobiDB-lite"/>
    </source>
</evidence>
<proteinExistence type="predicted"/>
<name>A0A835YJ59_9STRA</name>
<dbReference type="PROSITE" id="PS50892">
    <property type="entry name" value="V_SNARE"/>
    <property type="match status" value="1"/>
</dbReference>
<reference evidence="6" key="1">
    <citation type="submission" date="2021-02" db="EMBL/GenBank/DDBJ databases">
        <title>First Annotated Genome of the Yellow-green Alga Tribonema minus.</title>
        <authorList>
            <person name="Mahan K.M."/>
        </authorList>
    </citation>
    <scope>NUCLEOTIDE SEQUENCE</scope>
    <source>
        <strain evidence="6">UTEX B ZZ1240</strain>
    </source>
</reference>
<dbReference type="GO" id="GO:0005096">
    <property type="term" value="F:GTPase activator activity"/>
    <property type="evidence" value="ECO:0007669"/>
    <property type="project" value="TreeGrafter"/>
</dbReference>
<feature type="domain" description="V-SNARE coiled-coil homology" evidence="5">
    <location>
        <begin position="1259"/>
        <end position="1319"/>
    </location>
</feature>
<feature type="compositionally biased region" description="Acidic residues" evidence="4">
    <location>
        <begin position="967"/>
        <end position="976"/>
    </location>
</feature>
<feature type="region of interest" description="Disordered" evidence="4">
    <location>
        <begin position="1181"/>
        <end position="1203"/>
    </location>
</feature>
<evidence type="ECO:0000256" key="2">
    <source>
        <dbReference type="ARBA" id="ARBA00022490"/>
    </source>
</evidence>
<feature type="compositionally biased region" description="Low complexity" evidence="4">
    <location>
        <begin position="730"/>
        <end position="777"/>
    </location>
</feature>
<dbReference type="Gene3D" id="1.20.5.110">
    <property type="match status" value="1"/>
</dbReference>
<evidence type="ECO:0000256" key="3">
    <source>
        <dbReference type="PROSITE-ProRule" id="PRU00290"/>
    </source>
</evidence>
<evidence type="ECO:0000259" key="5">
    <source>
        <dbReference type="PROSITE" id="PS50892"/>
    </source>
</evidence>
<dbReference type="GO" id="GO:0019905">
    <property type="term" value="F:syntaxin binding"/>
    <property type="evidence" value="ECO:0007669"/>
    <property type="project" value="TreeGrafter"/>
</dbReference>
<feature type="region of interest" description="Disordered" evidence="4">
    <location>
        <begin position="951"/>
        <end position="989"/>
    </location>
</feature>
<dbReference type="EMBL" id="JAFCMP010000538">
    <property type="protein sequence ID" value="KAG5176294.1"/>
    <property type="molecule type" value="Genomic_DNA"/>
</dbReference>
<dbReference type="GO" id="GO:0006893">
    <property type="term" value="P:Golgi to plasma membrane transport"/>
    <property type="evidence" value="ECO:0007669"/>
    <property type="project" value="TreeGrafter"/>
</dbReference>
<accession>A0A835YJ59</accession>
<dbReference type="PANTHER" id="PTHR10241">
    <property type="entry name" value="LETHAL 2 GIANT LARVAE PROTEIN"/>
    <property type="match status" value="1"/>
</dbReference>
<dbReference type="InterPro" id="IPR015943">
    <property type="entry name" value="WD40/YVTN_repeat-like_dom_sf"/>
</dbReference>
<comment type="caution">
    <text evidence="6">The sequence shown here is derived from an EMBL/GenBank/DDBJ whole genome shotgun (WGS) entry which is preliminary data.</text>
</comment>
<dbReference type="Gene3D" id="2.130.10.10">
    <property type="entry name" value="YVTN repeat-like/Quinoprotein amine dehydrogenase"/>
    <property type="match status" value="1"/>
</dbReference>
<keyword evidence="7" id="KW-1185">Reference proteome</keyword>
<evidence type="ECO:0000313" key="7">
    <source>
        <dbReference type="Proteomes" id="UP000664859"/>
    </source>
</evidence>
<dbReference type="SUPFAM" id="SSF58038">
    <property type="entry name" value="SNARE fusion complex"/>
    <property type="match status" value="1"/>
</dbReference>
<keyword evidence="2" id="KW-0963">Cytoplasm</keyword>
<dbReference type="GO" id="GO:0005737">
    <property type="term" value="C:cytoplasm"/>
    <property type="evidence" value="ECO:0007669"/>
    <property type="project" value="UniProtKB-SubCell"/>
</dbReference>
<dbReference type="Proteomes" id="UP000664859">
    <property type="component" value="Unassembled WGS sequence"/>
</dbReference>
<evidence type="ECO:0000256" key="1">
    <source>
        <dbReference type="ARBA" id="ARBA00004496"/>
    </source>
</evidence>
<protein>
    <recommendedName>
        <fullName evidence="5">V-SNARE coiled-coil homology domain-containing protein</fullName>
    </recommendedName>
</protein>
<feature type="region of interest" description="Disordered" evidence="4">
    <location>
        <begin position="717"/>
        <end position="777"/>
    </location>
</feature>
<sequence length="1325" mass="129732">MHPLKLGRDLKSARAIVDKHIAEPIKQAIAPSHRKRGRVGSDEATPAKLLACFSAPPLLFGHRGIPDGTIALALEPQTGLLALAASDGTVKVIGGPGIEVLLEPTRSEGEATRAAPTMLGFVDPNTLAGADADGRLWVWDVTGAGAQTGHLTPLVWSTGVTITAFAVAGATASGYVLLGTSAGAVHAVECAQCNLSAHSITAQDAGFPQSLLDQGVPGAVTAIACNPCEPACVLIGYAYGGAVVWDWARRAKRVLCEPSGASSSGSGGGGGGGGSGGGGTALTCLAWHPKGKAFAVGFANGRYAIFDERTPDAPLRVLRAAAAAPAAGPIARRPVTHLQWLRTRHGAAKTWVLAAAGGSDAAARDGVAFLVARGRGGAFGAATELACAAVAELCGDGERCLTAAVWMSADDGGGGVEFTAVALVGGGSSGGGGADALSAAAGDGGGGDAPVLSAAGGHRTLEEGDEAQHAAEVAAAVTSGKRRGAVRTASLVSRAPGTVEVVDATSTSTTTLPRWPSPLAFAAPISAVAISPPLPTSMIVRLAAAGPMQCGGSSGGGAGAHPQRGGLDTLPSADAGAETVSELVAVGHADGTLTLWHAFAPLPLRARPAAAYAEPLLHTHALGSAHMELIAALPACTLRGGSAAAGAAVADAAAAAAAPVTALGFADAGAAGGLLLGVGFGDGVAALLRIGGSGGSSGADSGALPPPTARIRLPHKALSPKAHSPKPRSPKLLSPKRLSPKASSPKNATPKAASLAALAAEAPSPKALSQPPPQASDDIAAAATGALHDPPPPAPPDAATAAAYCAVLAVVTGGASSVARVSPWWAAATGPLLAVAYSDGTAAAARAHGAAVHMLSAADRPCATQLAWARSSGGGSSSGGGGAVLCALQPWRVRAYDAATWSLLSDAAVDFDLDAAAAAADDAPCALLCVGADGAPERCCAAATDCGDGDGGSGGAAGGDSDGSDGGGDDDDDDGGDMPGNMPALQQQQGAAAALPEHCRLVACSSTRVALIRLVREPGKPARAEVEALNSVASASSAAAAAAPAAAASAAAAGIIAVRCGSAPPLHCVACAGADSTVSVFLLPSLTHILSSTVPPHCCLSISAWGETVGASAGTRALRRCALVAPQRHAARGGGGALPRLATAAALRPVEPADLSAAAGWRDRLLGRRRSDQVARVRQLLDEATTPPPPPLSPPLSPALAPRPAAAAAAAAAAARDASGAARKGSAAAQHGAKAELFSGRSRGAAAAEGGGGARRRESAAAAEGGAAGVQSRIAEAAALARERGERLNCMQEKTEALQSDAADFASMAAQLNREMDKQAECSVS</sequence>
<gene>
    <name evidence="6" type="ORF">JKP88DRAFT_335969</name>
</gene>
<comment type="subcellular location">
    <subcellularLocation>
        <location evidence="1">Cytoplasm</location>
    </subcellularLocation>
</comment>
<dbReference type="OrthoDB" id="19944at2759"/>
<dbReference type="PANTHER" id="PTHR10241:SF25">
    <property type="entry name" value="TOMOSYN, ISOFORM C"/>
    <property type="match status" value="1"/>
</dbReference>
<keyword evidence="3" id="KW-0175">Coiled coil</keyword>
<evidence type="ECO:0000313" key="6">
    <source>
        <dbReference type="EMBL" id="KAG5176294.1"/>
    </source>
</evidence>
<dbReference type="InterPro" id="IPR042855">
    <property type="entry name" value="V_SNARE_CC"/>
</dbReference>
<dbReference type="GO" id="GO:0005886">
    <property type="term" value="C:plasma membrane"/>
    <property type="evidence" value="ECO:0007669"/>
    <property type="project" value="TreeGrafter"/>
</dbReference>
<dbReference type="GO" id="GO:0045159">
    <property type="term" value="F:myosin II binding"/>
    <property type="evidence" value="ECO:0007669"/>
    <property type="project" value="TreeGrafter"/>
</dbReference>